<proteinExistence type="predicted"/>
<comment type="caution">
    <text evidence="1">The sequence shown here is derived from an EMBL/GenBank/DDBJ whole genome shotgun (WGS) entry which is preliminary data.</text>
</comment>
<gene>
    <name evidence="1" type="ORF">J2W69_001205</name>
</gene>
<accession>A0ABU1VX32</accession>
<dbReference type="Pfam" id="PF04391">
    <property type="entry name" value="DUF533"/>
    <property type="match status" value="1"/>
</dbReference>
<evidence type="ECO:0000313" key="1">
    <source>
        <dbReference type="EMBL" id="MDR7120276.1"/>
    </source>
</evidence>
<sequence length="47" mass="5399">MYLASLLVVNEQNYMEGAYLQELARQLKLPVELKAELDFQAKQALSQ</sequence>
<reference evidence="1 2" key="1">
    <citation type="submission" date="2023-07" db="EMBL/GenBank/DDBJ databases">
        <title>Sorghum-associated microbial communities from plants grown in Nebraska, USA.</title>
        <authorList>
            <person name="Schachtman D."/>
        </authorList>
    </citation>
    <scope>NUCLEOTIDE SEQUENCE [LARGE SCALE GENOMIC DNA]</scope>
    <source>
        <strain evidence="1 2">4138</strain>
    </source>
</reference>
<dbReference type="Proteomes" id="UP001257909">
    <property type="component" value="Unassembled WGS sequence"/>
</dbReference>
<name>A0ABU1VX32_9GAMM</name>
<keyword evidence="2" id="KW-1185">Reference proteome</keyword>
<dbReference type="EMBL" id="JAVDWR010000002">
    <property type="protein sequence ID" value="MDR7120276.1"/>
    <property type="molecule type" value="Genomic_DNA"/>
</dbReference>
<dbReference type="InterPro" id="IPR007486">
    <property type="entry name" value="YebE"/>
</dbReference>
<evidence type="ECO:0000313" key="2">
    <source>
        <dbReference type="Proteomes" id="UP001257909"/>
    </source>
</evidence>
<organism evidence="1 2">
    <name type="scientific">Rheinheimera soli</name>
    <dbReference type="NCBI Taxonomy" id="443616"/>
    <lineage>
        <taxon>Bacteria</taxon>
        <taxon>Pseudomonadati</taxon>
        <taxon>Pseudomonadota</taxon>
        <taxon>Gammaproteobacteria</taxon>
        <taxon>Chromatiales</taxon>
        <taxon>Chromatiaceae</taxon>
        <taxon>Rheinheimera</taxon>
    </lineage>
</organism>
<protein>
    <submittedName>
        <fullName evidence="1">Uncharacterized membrane protein YebE (DUF533 family)</fullName>
    </submittedName>
</protein>